<comment type="caution">
    <text evidence="2">The sequence shown here is derived from an EMBL/GenBank/DDBJ whole genome shotgun (WGS) entry which is preliminary data.</text>
</comment>
<feature type="transmembrane region" description="Helical" evidence="1">
    <location>
        <begin position="21"/>
        <end position="45"/>
    </location>
</feature>
<gene>
    <name evidence="2" type="ORF">HP550_20905</name>
</gene>
<evidence type="ECO:0000313" key="2">
    <source>
        <dbReference type="EMBL" id="NUU19709.1"/>
    </source>
</evidence>
<dbReference type="AlphaFoldDB" id="A0A7Y6A4M2"/>
<sequence length="161" mass="16646">MTDRAAREGVVRVRDTPRGRVRLFAAAAFAVAALALGAAAASYVLDNAALRRDGVVTTGTVVEHTYGGKWGSHVAGYVVRYALPGADAMRGEVPSDDDDPLLAVGEPLDVLVNPSEPEDLARADSGPDDTAAVVSIVLTVLAVLAAVASVPKRPRHPLVNA</sequence>
<reference evidence="2 3" key="1">
    <citation type="submission" date="2020-05" db="EMBL/GenBank/DDBJ databases">
        <title>Genome Sequencing of Type Strains.</title>
        <authorList>
            <person name="Lemaire J.F."/>
            <person name="Inderbitzin P."/>
            <person name="Gregorio O.A."/>
            <person name="Collins S.B."/>
            <person name="Wespe N."/>
            <person name="Knight-Connoni V."/>
        </authorList>
    </citation>
    <scope>NUCLEOTIDE SEQUENCE [LARGE SCALE GENOMIC DNA]</scope>
    <source>
        <strain evidence="2 3">ATCC 25174</strain>
    </source>
</reference>
<evidence type="ECO:0000256" key="1">
    <source>
        <dbReference type="SAM" id="Phobius"/>
    </source>
</evidence>
<accession>A0A7Y6A4M2</accession>
<keyword evidence="1" id="KW-1133">Transmembrane helix</keyword>
<keyword evidence="1" id="KW-0812">Transmembrane</keyword>
<evidence type="ECO:0000313" key="3">
    <source>
        <dbReference type="Proteomes" id="UP000565724"/>
    </source>
</evidence>
<dbReference type="EMBL" id="JABMCI010000071">
    <property type="protein sequence ID" value="NUU19709.1"/>
    <property type="molecule type" value="Genomic_DNA"/>
</dbReference>
<proteinExistence type="predicted"/>
<keyword evidence="1" id="KW-0472">Membrane</keyword>
<dbReference type="Proteomes" id="UP000565724">
    <property type="component" value="Unassembled WGS sequence"/>
</dbReference>
<dbReference type="RefSeq" id="WP_175349614.1">
    <property type="nucleotide sequence ID" value="NZ_JABMCI010000071.1"/>
</dbReference>
<protein>
    <submittedName>
        <fullName evidence="2">DUF3592 domain-containing protein</fullName>
    </submittedName>
</protein>
<name>A0A7Y6A4M2_9CELL</name>
<feature type="transmembrane region" description="Helical" evidence="1">
    <location>
        <begin position="130"/>
        <end position="150"/>
    </location>
</feature>
<keyword evidence="3" id="KW-1185">Reference proteome</keyword>
<organism evidence="2 3">
    <name type="scientific">Cellulomonas humilata</name>
    <dbReference type="NCBI Taxonomy" id="144055"/>
    <lineage>
        <taxon>Bacteria</taxon>
        <taxon>Bacillati</taxon>
        <taxon>Actinomycetota</taxon>
        <taxon>Actinomycetes</taxon>
        <taxon>Micrococcales</taxon>
        <taxon>Cellulomonadaceae</taxon>
        <taxon>Cellulomonas</taxon>
    </lineage>
</organism>